<keyword evidence="2" id="KW-0808">Transferase</keyword>
<keyword evidence="4 8" id="KW-0418">Kinase</keyword>
<dbReference type="Gene3D" id="1.10.510.10">
    <property type="entry name" value="Transferase(Phosphotransferase) domain 1"/>
    <property type="match status" value="1"/>
</dbReference>
<evidence type="ECO:0000313" key="8">
    <source>
        <dbReference type="EMBL" id="RTG86428.1"/>
    </source>
</evidence>
<dbReference type="InterPro" id="IPR000719">
    <property type="entry name" value="Prot_kinase_dom"/>
</dbReference>
<name>A0A430QFC7_SCHBO</name>
<dbReference type="Pfam" id="PF00069">
    <property type="entry name" value="Pkinase"/>
    <property type="match status" value="1"/>
</dbReference>
<dbReference type="FunFam" id="1.10.510.10:FF:000624">
    <property type="entry name" value="Mitogen-activated protein kinase"/>
    <property type="match status" value="1"/>
</dbReference>
<keyword evidence="3" id="KW-0547">Nucleotide-binding</keyword>
<accession>A0A430QFC7</accession>
<proteinExistence type="predicted"/>
<protein>
    <submittedName>
        <fullName evidence="8">Mitogen-activated protein kinase 15</fullName>
    </submittedName>
</protein>
<dbReference type="GO" id="GO:0004674">
    <property type="term" value="F:protein serine/threonine kinase activity"/>
    <property type="evidence" value="ECO:0007669"/>
    <property type="project" value="UniProtKB-KW"/>
</dbReference>
<keyword evidence="5" id="KW-0067">ATP-binding</keyword>
<evidence type="ECO:0000256" key="1">
    <source>
        <dbReference type="ARBA" id="ARBA00022527"/>
    </source>
</evidence>
<evidence type="ECO:0000313" key="9">
    <source>
        <dbReference type="Proteomes" id="UP000290809"/>
    </source>
</evidence>
<evidence type="ECO:0000256" key="5">
    <source>
        <dbReference type="ARBA" id="ARBA00022840"/>
    </source>
</evidence>
<evidence type="ECO:0000256" key="6">
    <source>
        <dbReference type="SAM" id="MobiDB-lite"/>
    </source>
</evidence>
<dbReference type="SUPFAM" id="SSF56112">
    <property type="entry name" value="Protein kinase-like (PK-like)"/>
    <property type="match status" value="1"/>
</dbReference>
<dbReference type="InterPro" id="IPR011009">
    <property type="entry name" value="Kinase-like_dom_sf"/>
</dbReference>
<evidence type="ECO:0000256" key="2">
    <source>
        <dbReference type="ARBA" id="ARBA00022679"/>
    </source>
</evidence>
<dbReference type="Proteomes" id="UP000290809">
    <property type="component" value="Unassembled WGS sequence"/>
</dbReference>
<evidence type="ECO:0000259" key="7">
    <source>
        <dbReference type="PROSITE" id="PS50011"/>
    </source>
</evidence>
<keyword evidence="1" id="KW-0723">Serine/threonine-protein kinase</keyword>
<dbReference type="PANTHER" id="PTHR24055">
    <property type="entry name" value="MITOGEN-ACTIVATED PROTEIN KINASE"/>
    <property type="match status" value="1"/>
</dbReference>
<sequence>MVPIPSNVLLNSDCLVKLCDFGLTRSLTNTLENRTTSMESFIDGDDDYDNPVLTEYVATRWYRAPEILLASNRYTKYVDIWSLGCILGEMLLGKALFPGTSTINQIERIISVMERPTIQDIECLHSDYGRSVLDKALQKPYRRLRTLFSNNTEEQALNLLENMIQLNPEKRFTVEQALNHSYVENFRDPSSEIVLKHPVTPILRDDKQLSVSDYRQKLYEVIQTTIILYLYSASKKELNHENTSENKSKTDLINQNINRAGCHDPKLSNTNQQYKPTETVNQYQCRSDLNETKSLSDSYNSRNQGSTNINHNVSISSPVNHIKHLHSNSTLENEHTSQSSVYNQVISTFLYCVSTNSNLTNNNISGELRRRVTIPTSSVSSQKYKHEFSLKSESLNNTQIMKTSMSKEANNPVILRGNRNTNFGRNSQHESKLHPEVSRIYFCEHRNLRKKMNYNDSSVPKEGKVID</sequence>
<dbReference type="EMBL" id="QMKO01001806">
    <property type="protein sequence ID" value="RTG86428.1"/>
    <property type="molecule type" value="Genomic_DNA"/>
</dbReference>
<keyword evidence="9" id="KW-1185">Reference proteome</keyword>
<dbReference type="SMART" id="SM00220">
    <property type="entry name" value="S_TKc"/>
    <property type="match status" value="1"/>
</dbReference>
<dbReference type="STRING" id="6184.A0A430QFC7"/>
<reference evidence="8 9" key="1">
    <citation type="journal article" date="2019" name="PLoS Pathog.">
        <title>Genome sequence of the bovine parasite Schistosoma bovis Tanzania.</title>
        <authorList>
            <person name="Oey H."/>
            <person name="Zakrzewski M."/>
            <person name="Gobert G."/>
            <person name="Gravermann K."/>
            <person name="Stoye J."/>
            <person name="Jones M."/>
            <person name="Mcmanus D."/>
            <person name="Krause L."/>
        </authorList>
    </citation>
    <scope>NUCLEOTIDE SEQUENCE [LARGE SCALE GENOMIC DNA]</scope>
    <source>
        <strain evidence="8 9">TAN1997</strain>
    </source>
</reference>
<gene>
    <name evidence="8" type="ORF">DC041_0006233</name>
</gene>
<feature type="domain" description="Protein kinase" evidence="7">
    <location>
        <begin position="1"/>
        <end position="183"/>
    </location>
</feature>
<evidence type="ECO:0000256" key="4">
    <source>
        <dbReference type="ARBA" id="ARBA00022777"/>
    </source>
</evidence>
<dbReference type="GO" id="GO:0005524">
    <property type="term" value="F:ATP binding"/>
    <property type="evidence" value="ECO:0007669"/>
    <property type="project" value="UniProtKB-KW"/>
</dbReference>
<feature type="region of interest" description="Disordered" evidence="6">
    <location>
        <begin position="294"/>
        <end position="313"/>
    </location>
</feature>
<evidence type="ECO:0000256" key="3">
    <source>
        <dbReference type="ARBA" id="ARBA00022741"/>
    </source>
</evidence>
<dbReference type="PROSITE" id="PS50011">
    <property type="entry name" value="PROTEIN_KINASE_DOM"/>
    <property type="match status" value="1"/>
</dbReference>
<comment type="caution">
    <text evidence="8">The sequence shown here is derived from an EMBL/GenBank/DDBJ whole genome shotgun (WGS) entry which is preliminary data.</text>
</comment>
<dbReference type="AlphaFoldDB" id="A0A430QFC7"/>
<organism evidence="8 9">
    <name type="scientific">Schistosoma bovis</name>
    <name type="common">Blood fluke</name>
    <dbReference type="NCBI Taxonomy" id="6184"/>
    <lineage>
        <taxon>Eukaryota</taxon>
        <taxon>Metazoa</taxon>
        <taxon>Spiralia</taxon>
        <taxon>Lophotrochozoa</taxon>
        <taxon>Platyhelminthes</taxon>
        <taxon>Trematoda</taxon>
        <taxon>Digenea</taxon>
        <taxon>Strigeidida</taxon>
        <taxon>Schistosomatoidea</taxon>
        <taxon>Schistosomatidae</taxon>
        <taxon>Schistosoma</taxon>
    </lineage>
</organism>
<dbReference type="InterPro" id="IPR050117">
    <property type="entry name" value="MAPK"/>
</dbReference>